<keyword evidence="2" id="KW-1185">Reference proteome</keyword>
<gene>
    <name evidence="1" type="ORF">CUS_4617</name>
</gene>
<dbReference type="Proteomes" id="UP000004259">
    <property type="component" value="Unassembled WGS sequence"/>
</dbReference>
<evidence type="ECO:0000313" key="2">
    <source>
        <dbReference type="Proteomes" id="UP000004259"/>
    </source>
</evidence>
<proteinExistence type="predicted"/>
<dbReference type="EMBL" id="ADKM02000034">
    <property type="protein sequence ID" value="EGC04171.1"/>
    <property type="molecule type" value="Genomic_DNA"/>
</dbReference>
<dbReference type="OrthoDB" id="1822766at2"/>
<name>E9S970_RUMAL</name>
<evidence type="ECO:0000313" key="1">
    <source>
        <dbReference type="EMBL" id="EGC04171.1"/>
    </source>
</evidence>
<accession>E9S970</accession>
<sequence length="82" mass="9072">MNDRDHAPKDMQPLLNEAAKKLGMPPEQLARSLKNGDLSRALKNMPAAQQQMLKKALTDKAACQRLMDSPQAQALLKKFSGK</sequence>
<dbReference type="STRING" id="246199.CUS_4617"/>
<dbReference type="eggNOG" id="ENOG5033AD2">
    <property type="taxonomic scope" value="Bacteria"/>
</dbReference>
<protein>
    <submittedName>
        <fullName evidence="1">Uncharacterized protein</fullName>
    </submittedName>
</protein>
<dbReference type="AlphaFoldDB" id="E9S970"/>
<organism evidence="1 2">
    <name type="scientific">Ruminococcus albus 8</name>
    <dbReference type="NCBI Taxonomy" id="246199"/>
    <lineage>
        <taxon>Bacteria</taxon>
        <taxon>Bacillati</taxon>
        <taxon>Bacillota</taxon>
        <taxon>Clostridia</taxon>
        <taxon>Eubacteriales</taxon>
        <taxon>Oscillospiraceae</taxon>
        <taxon>Ruminococcus</taxon>
    </lineage>
</organism>
<dbReference type="RefSeq" id="WP_002847484.1">
    <property type="nucleotide sequence ID" value="NZ_ADKM02000034.1"/>
</dbReference>
<comment type="caution">
    <text evidence="1">The sequence shown here is derived from an EMBL/GenBank/DDBJ whole genome shotgun (WGS) entry which is preliminary data.</text>
</comment>
<reference evidence="1 2" key="1">
    <citation type="submission" date="2011-02" db="EMBL/GenBank/DDBJ databases">
        <authorList>
            <person name="Nelson K.E."/>
            <person name="Sutton G."/>
            <person name="Torralba M."/>
            <person name="Durkin S."/>
            <person name="Harkins D."/>
            <person name="Montgomery R."/>
            <person name="Ziemer C."/>
            <person name="Klaassens E."/>
            <person name="Ocuiv P."/>
            <person name="Morrison M."/>
        </authorList>
    </citation>
    <scope>NUCLEOTIDE SEQUENCE [LARGE SCALE GENOMIC DNA]</scope>
    <source>
        <strain evidence="1 2">8</strain>
    </source>
</reference>